<keyword evidence="1" id="KW-1133">Transmembrane helix</keyword>
<protein>
    <submittedName>
        <fullName evidence="2">Uncharacterized protein</fullName>
    </submittedName>
</protein>
<evidence type="ECO:0000313" key="2">
    <source>
        <dbReference type="EMBL" id="TFW36187.1"/>
    </source>
</evidence>
<keyword evidence="1" id="KW-0472">Membrane</keyword>
<accession>A0A4Y9T5Z7</accession>
<dbReference type="GO" id="GO:0015627">
    <property type="term" value="C:type II protein secretion system complex"/>
    <property type="evidence" value="ECO:0007669"/>
    <property type="project" value="InterPro"/>
</dbReference>
<feature type="transmembrane region" description="Helical" evidence="1">
    <location>
        <begin position="16"/>
        <end position="36"/>
    </location>
</feature>
<dbReference type="EMBL" id="SPUM01000002">
    <property type="protein sequence ID" value="TFW36187.1"/>
    <property type="molecule type" value="Genomic_DNA"/>
</dbReference>
<proteinExistence type="predicted"/>
<organism evidence="2 3">
    <name type="scientific">Massilia horti</name>
    <dbReference type="NCBI Taxonomy" id="2562153"/>
    <lineage>
        <taxon>Bacteria</taxon>
        <taxon>Pseudomonadati</taxon>
        <taxon>Pseudomonadota</taxon>
        <taxon>Betaproteobacteria</taxon>
        <taxon>Burkholderiales</taxon>
        <taxon>Oxalobacteraceae</taxon>
        <taxon>Telluria group</taxon>
        <taxon>Massilia</taxon>
    </lineage>
</organism>
<evidence type="ECO:0000313" key="3">
    <source>
        <dbReference type="Proteomes" id="UP000297258"/>
    </source>
</evidence>
<dbReference type="Pfam" id="PF04612">
    <property type="entry name" value="T2SSM"/>
    <property type="match status" value="1"/>
</dbReference>
<sequence>MKAWRWQLEVLAVRHGVWLLPGLVLLLLAVAAWLVWLPEQEASMLKAQESLRRQRVQATPPEQAPALRLPRLPQPDQADASVRQLFALAQQHGLTIAQADYRRQDSGPVGRWQIQVPATGSYPQVRRFVRSAQAIAGLSLDEISLQRNQSGGAVEARMLFSIWYEAKGTP</sequence>
<dbReference type="Proteomes" id="UP000297258">
    <property type="component" value="Unassembled WGS sequence"/>
</dbReference>
<gene>
    <name evidence="2" type="ORF">E4O92_00335</name>
</gene>
<name>A0A4Y9T5Z7_9BURK</name>
<dbReference type="GO" id="GO:0015628">
    <property type="term" value="P:protein secretion by the type II secretion system"/>
    <property type="evidence" value="ECO:0007669"/>
    <property type="project" value="InterPro"/>
</dbReference>
<dbReference type="AlphaFoldDB" id="A0A4Y9T5Z7"/>
<keyword evidence="1" id="KW-0812">Transmembrane</keyword>
<dbReference type="InterPro" id="IPR007690">
    <property type="entry name" value="T2SS_GspM"/>
</dbReference>
<keyword evidence="3" id="KW-1185">Reference proteome</keyword>
<dbReference type="OrthoDB" id="9096701at2"/>
<evidence type="ECO:0000256" key="1">
    <source>
        <dbReference type="SAM" id="Phobius"/>
    </source>
</evidence>
<dbReference type="RefSeq" id="WP_135187751.1">
    <property type="nucleotide sequence ID" value="NZ_SPUM01000002.1"/>
</dbReference>
<reference evidence="2 3" key="1">
    <citation type="submission" date="2019-03" db="EMBL/GenBank/DDBJ databases">
        <title>Draft genome of Massilia hortus sp. nov., a novel bacterial species of the Oxalobacteraceae family.</title>
        <authorList>
            <person name="Peta V."/>
            <person name="Raths R."/>
            <person name="Bucking H."/>
        </authorList>
    </citation>
    <scope>NUCLEOTIDE SEQUENCE [LARGE SCALE GENOMIC DNA]</scope>
    <source>
        <strain evidence="2 3">ONC3</strain>
    </source>
</reference>
<comment type="caution">
    <text evidence="2">The sequence shown here is derived from an EMBL/GenBank/DDBJ whole genome shotgun (WGS) entry which is preliminary data.</text>
</comment>